<dbReference type="Proteomes" id="UP000324479">
    <property type="component" value="Unassembled WGS sequence"/>
</dbReference>
<dbReference type="EC" id="2.4.99.12" evidence="3 10"/>
<evidence type="ECO:0000259" key="12">
    <source>
        <dbReference type="Pfam" id="PF04413"/>
    </source>
</evidence>
<feature type="compositionally biased region" description="Basic and acidic residues" evidence="11">
    <location>
        <begin position="437"/>
        <end position="448"/>
    </location>
</feature>
<organism evidence="13 14">
    <name type="scientific">Roseiconus nitratireducens</name>
    <dbReference type="NCBI Taxonomy" id="2605748"/>
    <lineage>
        <taxon>Bacteria</taxon>
        <taxon>Pseudomonadati</taxon>
        <taxon>Planctomycetota</taxon>
        <taxon>Planctomycetia</taxon>
        <taxon>Pirellulales</taxon>
        <taxon>Pirellulaceae</taxon>
        <taxon>Roseiconus</taxon>
    </lineage>
</organism>
<evidence type="ECO:0000256" key="7">
    <source>
        <dbReference type="ARBA" id="ARBA00049183"/>
    </source>
</evidence>
<dbReference type="InterPro" id="IPR039901">
    <property type="entry name" value="Kdotransferase"/>
</dbReference>
<keyword evidence="5 10" id="KW-0808">Transferase</keyword>
<evidence type="ECO:0000256" key="6">
    <source>
        <dbReference type="ARBA" id="ARBA00031445"/>
    </source>
</evidence>
<feature type="site" description="Transition state stabilizer" evidence="9">
    <location>
        <position position="135"/>
    </location>
</feature>
<evidence type="ECO:0000256" key="1">
    <source>
        <dbReference type="ARBA" id="ARBA00004713"/>
    </source>
</evidence>
<dbReference type="Gene3D" id="3.40.50.2000">
    <property type="entry name" value="Glycogen Phosphorylase B"/>
    <property type="match status" value="1"/>
</dbReference>
<dbReference type="SUPFAM" id="SSF53756">
    <property type="entry name" value="UDP-Glycosyltransferase/glycogen phosphorylase"/>
    <property type="match status" value="1"/>
</dbReference>
<keyword evidence="10" id="KW-0472">Membrane</keyword>
<dbReference type="FunFam" id="3.40.50.2000:FF:000032">
    <property type="entry name" value="3-deoxy-D-manno-octulosonic acid transferase"/>
    <property type="match status" value="1"/>
</dbReference>
<dbReference type="Pfam" id="PF04413">
    <property type="entry name" value="Glycos_transf_N"/>
    <property type="match status" value="1"/>
</dbReference>
<accession>A0A5M6D9R9</accession>
<evidence type="ECO:0000256" key="10">
    <source>
        <dbReference type="RuleBase" id="RU365103"/>
    </source>
</evidence>
<evidence type="ECO:0000313" key="14">
    <source>
        <dbReference type="Proteomes" id="UP000324479"/>
    </source>
</evidence>
<comment type="similarity">
    <text evidence="2">Belongs to the glycosyltransferase group 1 family. Glycosyltransferase 30 subfamily.</text>
</comment>
<dbReference type="GO" id="GO:0009244">
    <property type="term" value="P:lipopolysaccharide core region biosynthetic process"/>
    <property type="evidence" value="ECO:0007669"/>
    <property type="project" value="UniProtKB-UniRule"/>
</dbReference>
<evidence type="ECO:0000256" key="8">
    <source>
        <dbReference type="PIRSR" id="PIRSR639901-1"/>
    </source>
</evidence>
<sequence>MLANLLYLVALTAVAPLILYRRIKHQRYRRGWRQKLFGVSADHAARLLGGATESGCLWLHAVSVGEVNLLGGIVSRLEQQHPDLPIVISVGTDSGYDLAVQRFGQNRVFFGPLDFSWAVGRTIRHLRPQLLVLAELELWPNLIRQSARSGAGVMVINGRLSDRSASGYRRFRFLTHAIFQSLHRVECQDETSANNFRRCGTPENRVHVSGSLKFDDAPERRDTVDVQSRSHWAGVDPWHQVWVVGSTQEGEEAMALRIYQRLLPVHPELRLILVPRHRERFSPVAELIRQQGLTAFRRSDGISERHREWTADQVILIDTIGELRHWWGVGQIATVGGSFCGDRGGQNMLEPAGYGSAVSFGPDTRNFAEIANRLLDADAAVRAEDESELQRFVERCLQDPPAADALGRAAQQLICRHRGATKRTLDSIESMLAQQAEHVRPSETDLKIRGSLGPEQRAA</sequence>
<evidence type="ECO:0000256" key="4">
    <source>
        <dbReference type="ARBA" id="ARBA00019077"/>
    </source>
</evidence>
<name>A0A5M6D9R9_9BACT</name>
<evidence type="ECO:0000256" key="5">
    <source>
        <dbReference type="ARBA" id="ARBA00022679"/>
    </source>
</evidence>
<evidence type="ECO:0000313" key="13">
    <source>
        <dbReference type="EMBL" id="KAA5544318.1"/>
    </source>
</evidence>
<dbReference type="EMBL" id="VWOX01000004">
    <property type="protein sequence ID" value="KAA5544318.1"/>
    <property type="molecule type" value="Genomic_DNA"/>
</dbReference>
<dbReference type="GO" id="GO:0005886">
    <property type="term" value="C:plasma membrane"/>
    <property type="evidence" value="ECO:0007669"/>
    <property type="project" value="UniProtKB-SubCell"/>
</dbReference>
<comment type="catalytic activity">
    <reaction evidence="7 10">
        <text>lipid IVA (E. coli) + CMP-3-deoxy-beta-D-manno-octulosonate = alpha-Kdo-(2-&gt;6)-lipid IVA (E. coli) + CMP + H(+)</text>
        <dbReference type="Rhea" id="RHEA:28066"/>
        <dbReference type="ChEBI" id="CHEBI:15378"/>
        <dbReference type="ChEBI" id="CHEBI:58603"/>
        <dbReference type="ChEBI" id="CHEBI:60364"/>
        <dbReference type="ChEBI" id="CHEBI:60377"/>
        <dbReference type="ChEBI" id="CHEBI:85987"/>
        <dbReference type="EC" id="2.4.99.12"/>
    </reaction>
</comment>
<keyword evidence="14" id="KW-1185">Reference proteome</keyword>
<evidence type="ECO:0000256" key="2">
    <source>
        <dbReference type="ARBA" id="ARBA00006380"/>
    </source>
</evidence>
<dbReference type="InterPro" id="IPR007507">
    <property type="entry name" value="Glycos_transf_N"/>
</dbReference>
<proteinExistence type="inferred from homology"/>
<comment type="subcellular location">
    <subcellularLocation>
        <location evidence="10">Cell membrane</location>
    </subcellularLocation>
</comment>
<feature type="domain" description="3-deoxy-D-manno-octulosonic-acid transferase N-terminal" evidence="12">
    <location>
        <begin position="51"/>
        <end position="215"/>
    </location>
</feature>
<protein>
    <recommendedName>
        <fullName evidence="4 10">3-deoxy-D-manno-octulosonic acid transferase</fullName>
        <shortName evidence="10">Kdo transferase</shortName>
        <ecNumber evidence="3 10">2.4.99.12</ecNumber>
    </recommendedName>
    <alternativeName>
        <fullName evidence="6 10">Lipid IV(A) 3-deoxy-D-manno-octulosonic acid transferase</fullName>
    </alternativeName>
</protein>
<evidence type="ECO:0000256" key="9">
    <source>
        <dbReference type="PIRSR" id="PIRSR639901-2"/>
    </source>
</evidence>
<feature type="region of interest" description="Disordered" evidence="11">
    <location>
        <begin position="435"/>
        <end position="459"/>
    </location>
</feature>
<dbReference type="GO" id="GO:0009245">
    <property type="term" value="P:lipid A biosynthetic process"/>
    <property type="evidence" value="ECO:0007669"/>
    <property type="project" value="TreeGrafter"/>
</dbReference>
<reference evidence="13 14" key="1">
    <citation type="submission" date="2019-08" db="EMBL/GenBank/DDBJ databases">
        <authorList>
            <person name="Dhanesh K."/>
            <person name="Kumar G."/>
            <person name="Sasikala C."/>
            <person name="Venkata Ramana C."/>
        </authorList>
    </citation>
    <scope>NUCLEOTIDE SEQUENCE [LARGE SCALE GENOMIC DNA]</scope>
    <source>
        <strain evidence="13 14">JC645</strain>
    </source>
</reference>
<evidence type="ECO:0000256" key="11">
    <source>
        <dbReference type="SAM" id="MobiDB-lite"/>
    </source>
</evidence>
<comment type="caution">
    <text evidence="13">The sequence shown here is derived from an EMBL/GenBank/DDBJ whole genome shotgun (WGS) entry which is preliminary data.</text>
</comment>
<keyword evidence="10" id="KW-1003">Cell membrane</keyword>
<dbReference type="GO" id="GO:0043842">
    <property type="term" value="F:Kdo transferase activity"/>
    <property type="evidence" value="ECO:0007669"/>
    <property type="project" value="UniProtKB-EC"/>
</dbReference>
<feature type="active site" description="Proton acceptor" evidence="8">
    <location>
        <position position="66"/>
    </location>
</feature>
<comment type="function">
    <text evidence="10">Involved in lipopolysaccharide (LPS) biosynthesis. Catalyzes the transfer of 3-deoxy-D-manno-octulosonate (Kdo) residue(s) from CMP-Kdo to lipid IV(A), the tetraacyldisaccharide-1,4'-bisphosphate precursor of lipid A.</text>
</comment>
<dbReference type="RefSeq" id="WP_150075924.1">
    <property type="nucleotide sequence ID" value="NZ_VWOX01000004.1"/>
</dbReference>
<dbReference type="InterPro" id="IPR038107">
    <property type="entry name" value="Glycos_transf_N_sf"/>
</dbReference>
<dbReference type="PANTHER" id="PTHR42755">
    <property type="entry name" value="3-DEOXY-MANNO-OCTULOSONATE CYTIDYLYLTRANSFERASE"/>
    <property type="match status" value="1"/>
</dbReference>
<dbReference type="UniPathway" id="UPA00958"/>
<keyword evidence="10" id="KW-0448">Lipopolysaccharide biosynthesis</keyword>
<evidence type="ECO:0000256" key="3">
    <source>
        <dbReference type="ARBA" id="ARBA00012621"/>
    </source>
</evidence>
<dbReference type="Gene3D" id="3.40.50.11720">
    <property type="entry name" value="3-Deoxy-D-manno-octulosonic-acid transferase, N-terminal domain"/>
    <property type="match status" value="1"/>
</dbReference>
<comment type="pathway">
    <text evidence="1 10">Bacterial outer membrane biogenesis; LPS core biosynthesis.</text>
</comment>
<gene>
    <name evidence="13" type="ORF">FYK55_08180</name>
</gene>
<dbReference type="AlphaFoldDB" id="A0A5M6D9R9"/>
<feature type="site" description="Transition state stabilizer" evidence="9">
    <location>
        <position position="213"/>
    </location>
</feature>
<dbReference type="PANTHER" id="PTHR42755:SF1">
    <property type="entry name" value="3-DEOXY-D-MANNO-OCTULOSONIC ACID TRANSFERASE, MITOCHONDRIAL-RELATED"/>
    <property type="match status" value="1"/>
</dbReference>